<gene>
    <name evidence="3" type="ORF">BJG266_LOCUS27280</name>
    <name evidence="4" type="ORF">QVE165_LOCUS41817</name>
</gene>
<comment type="caution">
    <text evidence="3">The sequence shown here is derived from an EMBL/GenBank/DDBJ whole genome shotgun (WGS) entry which is preliminary data.</text>
</comment>
<evidence type="ECO:0000256" key="1">
    <source>
        <dbReference type="SAM" id="Phobius"/>
    </source>
</evidence>
<feature type="chain" id="PRO_5036411074" evidence="2">
    <location>
        <begin position="22"/>
        <end position="136"/>
    </location>
</feature>
<evidence type="ECO:0000313" key="4">
    <source>
        <dbReference type="EMBL" id="CAF1474474.1"/>
    </source>
</evidence>
<keyword evidence="1" id="KW-0812">Transmembrane</keyword>
<feature type="signal peptide" evidence="2">
    <location>
        <begin position="1"/>
        <end position="21"/>
    </location>
</feature>
<keyword evidence="5" id="KW-1185">Reference proteome</keyword>
<dbReference type="AlphaFoldDB" id="A0A814WYS4"/>
<evidence type="ECO:0000313" key="6">
    <source>
        <dbReference type="Proteomes" id="UP000663877"/>
    </source>
</evidence>
<evidence type="ECO:0000256" key="2">
    <source>
        <dbReference type="SAM" id="SignalP"/>
    </source>
</evidence>
<sequence>MFRSMFLGLFIILSLTKEVSSIICPSGIYNSYYCSAGQSCGSYYGDCRGLPTYLIFTIVSFSLVLCSICIRCCVYISSNNSKTTTQRVLVPQGPVHSFRNNLATQPPISVPVHSFREEAPPSYGAVVAAGAQPIKY</sequence>
<dbReference type="EMBL" id="CAJNOI010000247">
    <property type="protein sequence ID" value="CAF1207929.1"/>
    <property type="molecule type" value="Genomic_DNA"/>
</dbReference>
<dbReference type="EMBL" id="CAJNOM010000504">
    <property type="protein sequence ID" value="CAF1474474.1"/>
    <property type="molecule type" value="Genomic_DNA"/>
</dbReference>
<keyword evidence="1" id="KW-1133">Transmembrane helix</keyword>
<reference evidence="3" key="1">
    <citation type="submission" date="2021-02" db="EMBL/GenBank/DDBJ databases">
        <authorList>
            <person name="Nowell W R."/>
        </authorList>
    </citation>
    <scope>NUCLEOTIDE SEQUENCE</scope>
</reference>
<dbReference type="Proteomes" id="UP000663832">
    <property type="component" value="Unassembled WGS sequence"/>
</dbReference>
<accession>A0A814WYS4</accession>
<proteinExistence type="predicted"/>
<name>A0A814WYS4_9BILA</name>
<feature type="transmembrane region" description="Helical" evidence="1">
    <location>
        <begin position="53"/>
        <end position="77"/>
    </location>
</feature>
<organism evidence="3 6">
    <name type="scientific">Adineta steineri</name>
    <dbReference type="NCBI Taxonomy" id="433720"/>
    <lineage>
        <taxon>Eukaryota</taxon>
        <taxon>Metazoa</taxon>
        <taxon>Spiralia</taxon>
        <taxon>Gnathifera</taxon>
        <taxon>Rotifera</taxon>
        <taxon>Eurotatoria</taxon>
        <taxon>Bdelloidea</taxon>
        <taxon>Adinetida</taxon>
        <taxon>Adinetidae</taxon>
        <taxon>Adineta</taxon>
    </lineage>
</organism>
<dbReference type="Proteomes" id="UP000663877">
    <property type="component" value="Unassembled WGS sequence"/>
</dbReference>
<protein>
    <submittedName>
        <fullName evidence="3">Uncharacterized protein</fullName>
    </submittedName>
</protein>
<evidence type="ECO:0000313" key="3">
    <source>
        <dbReference type="EMBL" id="CAF1207929.1"/>
    </source>
</evidence>
<keyword evidence="1" id="KW-0472">Membrane</keyword>
<evidence type="ECO:0000313" key="5">
    <source>
        <dbReference type="Proteomes" id="UP000663832"/>
    </source>
</evidence>
<keyword evidence="2" id="KW-0732">Signal</keyword>
<dbReference type="OrthoDB" id="9977782at2759"/>